<reference evidence="9" key="1">
    <citation type="journal article" date="2014" name="Int. J. Syst. Evol. Microbiol.">
        <title>Complete genome of a new Firmicutes species belonging to the dominant human colonic microbiota ('Ruminococcus bicirculans') reveals two chromosomes and a selective capacity to utilize plant glucans.</title>
        <authorList>
            <consortium name="NISC Comparative Sequencing Program"/>
            <person name="Wegmann U."/>
            <person name="Louis P."/>
            <person name="Goesmann A."/>
            <person name="Henrissat B."/>
            <person name="Duncan S.H."/>
            <person name="Flint H.J."/>
        </authorList>
    </citation>
    <scope>NUCLEOTIDE SEQUENCE</scope>
    <source>
        <strain evidence="9">CGMCC 1.11013</strain>
    </source>
</reference>
<protein>
    <submittedName>
        <fullName evidence="10">Mammalian cell entry protein</fullName>
    </submittedName>
    <submittedName>
        <fullName evidence="9">Paraquat-inducible protein</fullName>
    </submittedName>
</protein>
<keyword evidence="12" id="KW-1185">Reference proteome</keyword>
<feature type="domain" description="Mce/MlaD" evidence="8">
    <location>
        <begin position="46"/>
        <end position="134"/>
    </location>
</feature>
<dbReference type="Proteomes" id="UP000027439">
    <property type="component" value="Unassembled WGS sequence"/>
</dbReference>
<dbReference type="PANTHER" id="PTHR30462:SF0">
    <property type="entry name" value="INTERMEMBRANE TRANSPORT PROTEIN YEBT"/>
    <property type="match status" value="1"/>
</dbReference>
<evidence type="ECO:0000313" key="9">
    <source>
        <dbReference type="EMBL" id="GGD71572.1"/>
    </source>
</evidence>
<keyword evidence="6 7" id="KW-0472">Membrane</keyword>
<dbReference type="eggNOG" id="COG3008">
    <property type="taxonomic scope" value="Bacteria"/>
</dbReference>
<keyword evidence="3" id="KW-0997">Cell inner membrane</keyword>
<feature type="domain" description="Mce/MlaD" evidence="8">
    <location>
        <begin position="298"/>
        <end position="395"/>
    </location>
</feature>
<keyword evidence="4 7" id="KW-0812">Transmembrane</keyword>
<dbReference type="EMBL" id="BMEG01000004">
    <property type="protein sequence ID" value="GGD71572.1"/>
    <property type="molecule type" value="Genomic_DNA"/>
</dbReference>
<evidence type="ECO:0000313" key="11">
    <source>
        <dbReference type="Proteomes" id="UP000027439"/>
    </source>
</evidence>
<reference evidence="9" key="4">
    <citation type="submission" date="2024-05" db="EMBL/GenBank/DDBJ databases">
        <authorList>
            <person name="Sun Q."/>
            <person name="Zhou Y."/>
        </authorList>
    </citation>
    <scope>NUCLEOTIDE SEQUENCE</scope>
    <source>
        <strain evidence="9">CGMCC 1.11013</strain>
    </source>
</reference>
<evidence type="ECO:0000259" key="8">
    <source>
        <dbReference type="Pfam" id="PF02470"/>
    </source>
</evidence>
<dbReference type="RefSeq" id="WP_035966601.1">
    <property type="nucleotide sequence ID" value="NZ_BMEG01000004.1"/>
</dbReference>
<reference evidence="12" key="3">
    <citation type="journal article" date="2019" name="Int. J. Syst. Evol. Microbiol.">
        <title>The Global Catalogue of Microorganisms (GCM) 10K type strain sequencing project: providing services to taxonomists for standard genome sequencing and annotation.</title>
        <authorList>
            <consortium name="The Broad Institute Genomics Platform"/>
            <consortium name="The Broad Institute Genome Sequencing Center for Infectious Disease"/>
            <person name="Wu L."/>
            <person name="Ma J."/>
        </authorList>
    </citation>
    <scope>NUCLEOTIDE SEQUENCE [LARGE SCALE GENOMIC DNA]</scope>
    <source>
        <strain evidence="12">CGMCC 1.11013</strain>
    </source>
</reference>
<dbReference type="eggNOG" id="COG1463">
    <property type="taxonomic scope" value="Bacteria"/>
</dbReference>
<evidence type="ECO:0000313" key="10">
    <source>
        <dbReference type="EMBL" id="KDR33434.1"/>
    </source>
</evidence>
<comment type="caution">
    <text evidence="10">The sequence shown here is derived from an EMBL/GenBank/DDBJ whole genome shotgun (WGS) entry which is preliminary data.</text>
</comment>
<dbReference type="EMBL" id="JFHE01000016">
    <property type="protein sequence ID" value="KDR33434.1"/>
    <property type="molecule type" value="Genomic_DNA"/>
</dbReference>
<dbReference type="InterPro" id="IPR003399">
    <property type="entry name" value="Mce/MlaD"/>
</dbReference>
<dbReference type="Pfam" id="PF02470">
    <property type="entry name" value="MlaD"/>
    <property type="match status" value="3"/>
</dbReference>
<feature type="transmembrane region" description="Helical" evidence="7">
    <location>
        <begin position="21"/>
        <end position="39"/>
    </location>
</feature>
<dbReference type="PANTHER" id="PTHR30462">
    <property type="entry name" value="INTERMEMBRANE TRANSPORT PROTEIN PQIB-RELATED"/>
    <property type="match status" value="1"/>
</dbReference>
<evidence type="ECO:0000256" key="1">
    <source>
        <dbReference type="ARBA" id="ARBA00004533"/>
    </source>
</evidence>
<evidence type="ECO:0000256" key="4">
    <source>
        <dbReference type="ARBA" id="ARBA00022692"/>
    </source>
</evidence>
<feature type="domain" description="Mce/MlaD" evidence="8">
    <location>
        <begin position="161"/>
        <end position="228"/>
    </location>
</feature>
<dbReference type="GO" id="GO:0005886">
    <property type="term" value="C:plasma membrane"/>
    <property type="evidence" value="ECO:0007669"/>
    <property type="project" value="UniProtKB-SubCell"/>
</dbReference>
<comment type="subcellular location">
    <subcellularLocation>
        <location evidence="1">Cell inner membrane</location>
    </subcellularLocation>
</comment>
<evidence type="ECO:0000256" key="2">
    <source>
        <dbReference type="ARBA" id="ARBA00022475"/>
    </source>
</evidence>
<keyword evidence="5 7" id="KW-1133">Transmembrane helix</keyword>
<evidence type="ECO:0000313" key="12">
    <source>
        <dbReference type="Proteomes" id="UP000597138"/>
    </source>
</evidence>
<dbReference type="Proteomes" id="UP000597138">
    <property type="component" value="Unassembled WGS sequence"/>
</dbReference>
<sequence length="533" mass="58065">MSSPGDLPDAELVPKKRWRIPWIWVVPALAVLIGIWLAVQTVLQKGPVVTITFKTGEGLEAGKTKIKFKDVDIGIVKSVALSKDYTRVVATAELTRDAANMLVDDTRFWVVRPRVAGGSVSGISTLLSGAYIGMDIGRHKNVQRDYVGLETPPVFASDVPGRRFVLRSPDLGSIDVGAPVYFRRLQVGQVTSFELDKDGSGVTLNVFINSPYDRYVNADSRFWQASGLDVTLSTEGLKVNTQSLVSMLIGGLAFETPAVSLSWAQAPADTSFTLFQTRSEALRVQERIVEHYVFNFTGSVRGLSIGAPVEFRGIPIGEVSAINTRFDPATGRISIPVEVKLYPERFTSRFASGPKGGRMVSDPKALADMLVAHGLRAQLRTGSLLTGQLYVALEFFPTAKKATVDWSRTPPELPTTPSGLDSLQDSINRIMTRIDKLPIEQLTASAQQTLDNTSRLMQNLNTEVVPQAATTLMAARAALDAAHSTLLPGSGLQQDTTEAIRELTRTAASFRSLADYLQEHPEALLRGKPEDKK</sequence>
<dbReference type="InterPro" id="IPR051800">
    <property type="entry name" value="PqiA-PqiB_transport"/>
</dbReference>
<organism evidence="10 11">
    <name type="scientific">Caballeronia grimmiae</name>
    <dbReference type="NCBI Taxonomy" id="1071679"/>
    <lineage>
        <taxon>Bacteria</taxon>
        <taxon>Pseudomonadati</taxon>
        <taxon>Pseudomonadota</taxon>
        <taxon>Betaproteobacteria</taxon>
        <taxon>Burkholderiales</taxon>
        <taxon>Burkholderiaceae</taxon>
        <taxon>Caballeronia</taxon>
    </lineage>
</organism>
<gene>
    <name evidence="9" type="primary">lpw206-207</name>
    <name evidence="10" type="ORF">BG57_07850</name>
    <name evidence="9" type="ORF">GCM10010985_27590</name>
</gene>
<proteinExistence type="predicted"/>
<evidence type="ECO:0000256" key="3">
    <source>
        <dbReference type="ARBA" id="ARBA00022519"/>
    </source>
</evidence>
<evidence type="ECO:0000256" key="6">
    <source>
        <dbReference type="ARBA" id="ARBA00023136"/>
    </source>
</evidence>
<reference evidence="10 11" key="2">
    <citation type="submission" date="2014-03" db="EMBL/GenBank/DDBJ databases">
        <title>Draft Genome Sequences of Four Burkholderia Strains.</title>
        <authorList>
            <person name="Liu X.Y."/>
            <person name="Li C.X."/>
            <person name="Xu J.H."/>
        </authorList>
    </citation>
    <scope>NUCLEOTIDE SEQUENCE [LARGE SCALE GENOMIC DNA]</scope>
    <source>
        <strain evidence="10 11">R27</strain>
    </source>
</reference>
<name>A0A069P0I4_9BURK</name>
<keyword evidence="2" id="KW-1003">Cell membrane</keyword>
<accession>A0A069P0I4</accession>
<dbReference type="AlphaFoldDB" id="A0A069P0I4"/>
<dbReference type="OrthoDB" id="9806984at2"/>
<evidence type="ECO:0000256" key="7">
    <source>
        <dbReference type="SAM" id="Phobius"/>
    </source>
</evidence>
<evidence type="ECO:0000256" key="5">
    <source>
        <dbReference type="ARBA" id="ARBA00022989"/>
    </source>
</evidence>
<dbReference type="STRING" id="1071679.BG57_07850"/>